<evidence type="ECO:0000256" key="2">
    <source>
        <dbReference type="SAM" id="MobiDB-lite"/>
    </source>
</evidence>
<evidence type="ECO:0000259" key="4">
    <source>
        <dbReference type="PROSITE" id="PS51352"/>
    </source>
</evidence>
<keyword evidence="3" id="KW-0812">Transmembrane</keyword>
<dbReference type="PRINTS" id="PR00421">
    <property type="entry name" value="THIOREDOXIN"/>
</dbReference>
<feature type="region of interest" description="Disordered" evidence="2">
    <location>
        <begin position="295"/>
        <end position="354"/>
    </location>
</feature>
<evidence type="ECO:0000313" key="5">
    <source>
        <dbReference type="EMBL" id="KAG2385629.1"/>
    </source>
</evidence>
<name>A0AA88KLA2_NAELO</name>
<dbReference type="GO" id="GO:0003756">
    <property type="term" value="F:protein disulfide isomerase activity"/>
    <property type="evidence" value="ECO:0007669"/>
    <property type="project" value="TreeGrafter"/>
</dbReference>
<feature type="compositionally biased region" description="Basic and acidic residues" evidence="2">
    <location>
        <begin position="319"/>
        <end position="328"/>
    </location>
</feature>
<dbReference type="GO" id="GO:0006457">
    <property type="term" value="P:protein folding"/>
    <property type="evidence" value="ECO:0007669"/>
    <property type="project" value="TreeGrafter"/>
</dbReference>
<dbReference type="AlphaFoldDB" id="A0AA88KLA2"/>
<comment type="caution">
    <text evidence="5">The sequence shown here is derived from an EMBL/GenBank/DDBJ whole genome shotgun (WGS) entry which is preliminary data.</text>
</comment>
<dbReference type="RefSeq" id="XP_044549622.1">
    <property type="nucleotide sequence ID" value="XM_044692973.1"/>
</dbReference>
<dbReference type="Gene3D" id="3.40.30.10">
    <property type="entry name" value="Glutaredoxin"/>
    <property type="match status" value="2"/>
</dbReference>
<dbReference type="PROSITE" id="PS00194">
    <property type="entry name" value="THIOREDOXIN_1"/>
    <property type="match status" value="1"/>
</dbReference>
<keyword evidence="3" id="KW-1133">Transmembrane helix</keyword>
<dbReference type="SUPFAM" id="SSF52833">
    <property type="entry name" value="Thioredoxin-like"/>
    <property type="match status" value="2"/>
</dbReference>
<dbReference type="InterPro" id="IPR051063">
    <property type="entry name" value="PDI"/>
</dbReference>
<keyword evidence="6" id="KW-1185">Reference proteome</keyword>
<dbReference type="Pfam" id="PF00085">
    <property type="entry name" value="Thioredoxin"/>
    <property type="match status" value="1"/>
</dbReference>
<dbReference type="GO" id="GO:0005783">
    <property type="term" value="C:endoplasmic reticulum"/>
    <property type="evidence" value="ECO:0007669"/>
    <property type="project" value="TreeGrafter"/>
</dbReference>
<evidence type="ECO:0000313" key="6">
    <source>
        <dbReference type="Proteomes" id="UP000816034"/>
    </source>
</evidence>
<organism evidence="5 6">
    <name type="scientific">Naegleria lovaniensis</name>
    <name type="common">Amoeba</name>
    <dbReference type="NCBI Taxonomy" id="51637"/>
    <lineage>
        <taxon>Eukaryota</taxon>
        <taxon>Discoba</taxon>
        <taxon>Heterolobosea</taxon>
        <taxon>Tetramitia</taxon>
        <taxon>Eutetramitia</taxon>
        <taxon>Vahlkampfiidae</taxon>
        <taxon>Naegleria</taxon>
    </lineage>
</organism>
<feature type="compositionally biased region" description="Basic and acidic residues" evidence="2">
    <location>
        <begin position="343"/>
        <end position="354"/>
    </location>
</feature>
<dbReference type="EMBL" id="PYSW02000018">
    <property type="protein sequence ID" value="KAG2385629.1"/>
    <property type="molecule type" value="Genomic_DNA"/>
</dbReference>
<feature type="transmembrane region" description="Helical" evidence="3">
    <location>
        <begin position="266"/>
        <end position="289"/>
    </location>
</feature>
<dbReference type="InterPro" id="IPR017937">
    <property type="entry name" value="Thioredoxin_CS"/>
</dbReference>
<sequence length="354" mass="39792">MVRSSSSSGVVLELTSQNFANTVESPSNNHRVYFVKFFAPWCGHCKRLAPVWSELAKELEDSSIPHYNNVQLAKINCDEHSDVCRRFSIRGYPTLKVYANGKPITEYYGQRSIPKIKGFLDDVFSKSKSTGNVEDIIEVDLEAKIKNEQRNWVVMFYNPDSSSFNSYNSKFTDIATQNKDTFNFFARVNCNQETELCTKRFGLDTKTNPVIVYFTGKDRSMSVFTEDISKLQQFIESGHNSKQKVPVPGPVDNTPTIIHFLTDHPYISIGIVTLFCVAILGIFLAVVCMSDDVPERRRSSSDAVTTQNVPPSTSSSDSSTHDDSKDEPESPPSTTNETNAGSLKERKPRTSDHY</sequence>
<reference evidence="5 6" key="1">
    <citation type="journal article" date="2018" name="BMC Genomics">
        <title>The genome of Naegleria lovaniensis, the basis for a comparative approach to unravel pathogenicity factors of the human pathogenic amoeba N. fowleri.</title>
        <authorList>
            <person name="Liechti N."/>
            <person name="Schurch N."/>
            <person name="Bruggmann R."/>
            <person name="Wittwer M."/>
        </authorList>
    </citation>
    <scope>NUCLEOTIDE SEQUENCE [LARGE SCALE GENOMIC DNA]</scope>
    <source>
        <strain evidence="5 6">ATCC 30569</strain>
    </source>
</reference>
<dbReference type="PROSITE" id="PS51352">
    <property type="entry name" value="THIOREDOXIN_2"/>
    <property type="match status" value="1"/>
</dbReference>
<accession>A0AA88KLA2</accession>
<feature type="compositionally biased region" description="Polar residues" evidence="2">
    <location>
        <begin position="332"/>
        <end position="341"/>
    </location>
</feature>
<keyword evidence="3" id="KW-0472">Membrane</keyword>
<dbReference type="GeneID" id="68095899"/>
<proteinExistence type="inferred from homology"/>
<gene>
    <name evidence="5" type="ORF">C9374_003444</name>
</gene>
<dbReference type="Proteomes" id="UP000816034">
    <property type="component" value="Unassembled WGS sequence"/>
</dbReference>
<feature type="domain" description="Thioredoxin" evidence="4">
    <location>
        <begin position="1"/>
        <end position="125"/>
    </location>
</feature>
<dbReference type="InterPro" id="IPR036249">
    <property type="entry name" value="Thioredoxin-like_sf"/>
</dbReference>
<dbReference type="InterPro" id="IPR013766">
    <property type="entry name" value="Thioredoxin_domain"/>
</dbReference>
<feature type="compositionally biased region" description="Polar residues" evidence="2">
    <location>
        <begin position="301"/>
        <end position="311"/>
    </location>
</feature>
<evidence type="ECO:0000256" key="1">
    <source>
        <dbReference type="ARBA" id="ARBA00006347"/>
    </source>
</evidence>
<dbReference type="PANTHER" id="PTHR45672">
    <property type="entry name" value="PROTEIN DISULFIDE-ISOMERASE C17H9.14C-RELATED"/>
    <property type="match status" value="1"/>
</dbReference>
<protein>
    <recommendedName>
        <fullName evidence="4">Thioredoxin domain-containing protein</fullName>
    </recommendedName>
</protein>
<evidence type="ECO:0000256" key="3">
    <source>
        <dbReference type="SAM" id="Phobius"/>
    </source>
</evidence>
<comment type="similarity">
    <text evidence="1">Belongs to the protein disulfide isomerase family.</text>
</comment>
<dbReference type="CDD" id="cd02982">
    <property type="entry name" value="PDI_b'_family"/>
    <property type="match status" value="1"/>
</dbReference>